<keyword evidence="2" id="KW-0548">Nucleotidyltransferase</keyword>
<dbReference type="InterPro" id="IPR043502">
    <property type="entry name" value="DNA/RNA_pol_sf"/>
</dbReference>
<evidence type="ECO:0000256" key="4">
    <source>
        <dbReference type="ARBA" id="ARBA00022759"/>
    </source>
</evidence>
<keyword evidence="1" id="KW-0808">Transferase</keyword>
<keyword evidence="4" id="KW-0255">Endonuclease</keyword>
<dbReference type="InterPro" id="IPR041373">
    <property type="entry name" value="RT_RNaseH"/>
</dbReference>
<comment type="caution">
    <text evidence="8">The sequence shown here is derived from an EMBL/GenBank/DDBJ whole genome shotgun (WGS) entry which is preliminary data.</text>
</comment>
<dbReference type="OrthoDB" id="7305312at2759"/>
<dbReference type="SUPFAM" id="SSF56672">
    <property type="entry name" value="DNA/RNA polymerases"/>
    <property type="match status" value="1"/>
</dbReference>
<dbReference type="GO" id="GO:0003964">
    <property type="term" value="F:RNA-directed DNA polymerase activity"/>
    <property type="evidence" value="ECO:0007669"/>
    <property type="project" value="UniProtKB-KW"/>
</dbReference>
<evidence type="ECO:0000256" key="6">
    <source>
        <dbReference type="ARBA" id="ARBA00022918"/>
    </source>
</evidence>
<dbReference type="EMBL" id="BGPR01004446">
    <property type="protein sequence ID" value="GBM99790.1"/>
    <property type="molecule type" value="Genomic_DNA"/>
</dbReference>
<evidence type="ECO:0000256" key="3">
    <source>
        <dbReference type="ARBA" id="ARBA00022722"/>
    </source>
</evidence>
<dbReference type="Proteomes" id="UP000499080">
    <property type="component" value="Unassembled WGS sequence"/>
</dbReference>
<dbReference type="PANTHER" id="PTHR34072">
    <property type="entry name" value="ENZYMATIC POLYPROTEIN-RELATED"/>
    <property type="match status" value="1"/>
</dbReference>
<evidence type="ECO:0000313" key="9">
    <source>
        <dbReference type="Proteomes" id="UP000499080"/>
    </source>
</evidence>
<dbReference type="Pfam" id="PF17917">
    <property type="entry name" value="RT_RNaseH"/>
    <property type="match status" value="1"/>
</dbReference>
<evidence type="ECO:0000313" key="8">
    <source>
        <dbReference type="EMBL" id="GBM99790.1"/>
    </source>
</evidence>
<protein>
    <recommendedName>
        <fullName evidence="7">Reverse transcriptase RNase H-like domain-containing protein</fullName>
    </recommendedName>
</protein>
<keyword evidence="5" id="KW-0378">Hydrolase</keyword>
<evidence type="ECO:0000256" key="1">
    <source>
        <dbReference type="ARBA" id="ARBA00022679"/>
    </source>
</evidence>
<keyword evidence="9" id="KW-1185">Reference proteome</keyword>
<keyword evidence="6" id="KW-0695">RNA-directed DNA polymerase</keyword>
<dbReference type="PANTHER" id="PTHR34072:SF52">
    <property type="entry name" value="RIBONUCLEASE H"/>
    <property type="match status" value="1"/>
</dbReference>
<evidence type="ECO:0000259" key="7">
    <source>
        <dbReference type="Pfam" id="PF17917"/>
    </source>
</evidence>
<dbReference type="AlphaFoldDB" id="A0A4Y2KBL1"/>
<sequence>MSKKKSPQQRKLSSYELEVLAIVETLKKFRSYLLGTKIKIVTDCGVFQKTMQKNKLSPKIARWALLLEEFEYEVVHRSGQQMRHVRGLRRNAMCMVTRFKAK</sequence>
<name>A0A4Y2KBL1_ARAVE</name>
<dbReference type="GO" id="GO:0004519">
    <property type="term" value="F:endonuclease activity"/>
    <property type="evidence" value="ECO:0007669"/>
    <property type="project" value="UniProtKB-KW"/>
</dbReference>
<evidence type="ECO:0000256" key="5">
    <source>
        <dbReference type="ARBA" id="ARBA00022801"/>
    </source>
</evidence>
<proteinExistence type="predicted"/>
<organism evidence="8 9">
    <name type="scientific">Araneus ventricosus</name>
    <name type="common">Orbweaver spider</name>
    <name type="synonym">Epeira ventricosa</name>
    <dbReference type="NCBI Taxonomy" id="182803"/>
    <lineage>
        <taxon>Eukaryota</taxon>
        <taxon>Metazoa</taxon>
        <taxon>Ecdysozoa</taxon>
        <taxon>Arthropoda</taxon>
        <taxon>Chelicerata</taxon>
        <taxon>Arachnida</taxon>
        <taxon>Araneae</taxon>
        <taxon>Araneomorphae</taxon>
        <taxon>Entelegynae</taxon>
        <taxon>Araneoidea</taxon>
        <taxon>Araneidae</taxon>
        <taxon>Araneus</taxon>
    </lineage>
</organism>
<accession>A0A4Y2KBL1</accession>
<feature type="domain" description="Reverse transcriptase RNase H-like" evidence="7">
    <location>
        <begin position="1"/>
        <end position="70"/>
    </location>
</feature>
<dbReference type="CDD" id="cd09274">
    <property type="entry name" value="RNase_HI_RT_Ty3"/>
    <property type="match status" value="1"/>
</dbReference>
<dbReference type="GO" id="GO:0016787">
    <property type="term" value="F:hydrolase activity"/>
    <property type="evidence" value="ECO:0007669"/>
    <property type="project" value="UniProtKB-KW"/>
</dbReference>
<reference evidence="8 9" key="1">
    <citation type="journal article" date="2019" name="Sci. Rep.">
        <title>Orb-weaving spider Araneus ventricosus genome elucidates the spidroin gene catalogue.</title>
        <authorList>
            <person name="Kono N."/>
            <person name="Nakamura H."/>
            <person name="Ohtoshi R."/>
            <person name="Moran D.A.P."/>
            <person name="Shinohara A."/>
            <person name="Yoshida Y."/>
            <person name="Fujiwara M."/>
            <person name="Mori M."/>
            <person name="Tomita M."/>
            <person name="Arakawa K."/>
        </authorList>
    </citation>
    <scope>NUCLEOTIDE SEQUENCE [LARGE SCALE GENOMIC DNA]</scope>
</reference>
<gene>
    <name evidence="8" type="ORF">AVEN_101037_1</name>
</gene>
<evidence type="ECO:0000256" key="2">
    <source>
        <dbReference type="ARBA" id="ARBA00022695"/>
    </source>
</evidence>
<keyword evidence="3" id="KW-0540">Nuclease</keyword>